<dbReference type="EMBL" id="CAXIEN010000214">
    <property type="protein sequence ID" value="CAL1287213.1"/>
    <property type="molecule type" value="Genomic_DNA"/>
</dbReference>
<gene>
    <name evidence="3" type="ORF">LARSCL_LOCUS14697</name>
</gene>
<feature type="compositionally biased region" description="Low complexity" evidence="1">
    <location>
        <begin position="1"/>
        <end position="18"/>
    </location>
</feature>
<evidence type="ECO:0000313" key="4">
    <source>
        <dbReference type="Proteomes" id="UP001497382"/>
    </source>
</evidence>
<comment type="caution">
    <text evidence="3">The sequence shown here is derived from an EMBL/GenBank/DDBJ whole genome shotgun (WGS) entry which is preliminary data.</text>
</comment>
<feature type="region of interest" description="Disordered" evidence="1">
    <location>
        <begin position="1"/>
        <end position="98"/>
    </location>
</feature>
<dbReference type="AlphaFoldDB" id="A0AAV2AT62"/>
<proteinExistence type="predicted"/>
<name>A0AAV2AT62_9ARAC</name>
<dbReference type="PANTHER" id="PTHR21517">
    <property type="entry name" value="APICAL JUNCTION COMPONENT 1 HOMOLOG"/>
    <property type="match status" value="1"/>
</dbReference>
<dbReference type="InterPro" id="IPR038825">
    <property type="entry name" value="Apical_junction"/>
</dbReference>
<dbReference type="Proteomes" id="UP001497382">
    <property type="component" value="Unassembled WGS sequence"/>
</dbReference>
<dbReference type="GO" id="GO:0043296">
    <property type="term" value="C:apical junction complex"/>
    <property type="evidence" value="ECO:0007669"/>
    <property type="project" value="TreeGrafter"/>
</dbReference>
<dbReference type="InterPro" id="IPR058586">
    <property type="entry name" value="Ajm-1"/>
</dbReference>
<evidence type="ECO:0000259" key="2">
    <source>
        <dbReference type="Pfam" id="PF26649"/>
    </source>
</evidence>
<dbReference type="Pfam" id="PF26649">
    <property type="entry name" value="Ajm-1"/>
    <property type="match status" value="1"/>
</dbReference>
<dbReference type="PANTHER" id="PTHR21517:SF3">
    <property type="entry name" value="APICAL JUNCTION COMPONENT 1 HOMOLOG"/>
    <property type="match status" value="1"/>
</dbReference>
<accession>A0AAV2AT62</accession>
<evidence type="ECO:0000313" key="3">
    <source>
        <dbReference type="EMBL" id="CAL1287213.1"/>
    </source>
</evidence>
<sequence length="408" mass="45276">MFADSLSFPQPFPSSSTSAKPLPSPLEEVNPASFCRSSSISPLEDDVQSPTSMEVLVPEGEEQELSSIIEGRGASNQQESVTPTRKKKTPKGVSGGGSDVIATTEGHLKCHRPKCSKNLPVEEARAKFRTCPNCYTYYCSRQCRKLHLARHKDHCPQTRISNLCKQVLMKARDDPVSRRHLSLCAKRGLLSRGRGAVKLLFLCPEDALDYLVHGWESAKGQTLYVSKSDLLPQEMGSDVFSQVRSFCEKYNPERKFILLAAITVTNEVAAALEREVVVRGAKMHLSPSLPEDDVQTLILTITKTNPETGDPAETTVEDRKNGLSVVVEQLTARGVDLEKQYPHTYRKILKFVNENEPFSPISIFPTDQRNGRIFMCIILPWADPDIIVNISSKVGASVGKSSKKKWMS</sequence>
<keyword evidence="4" id="KW-1185">Reference proteome</keyword>
<evidence type="ECO:0000256" key="1">
    <source>
        <dbReference type="SAM" id="MobiDB-lite"/>
    </source>
</evidence>
<organism evidence="3 4">
    <name type="scientific">Larinioides sclopetarius</name>
    <dbReference type="NCBI Taxonomy" id="280406"/>
    <lineage>
        <taxon>Eukaryota</taxon>
        <taxon>Metazoa</taxon>
        <taxon>Ecdysozoa</taxon>
        <taxon>Arthropoda</taxon>
        <taxon>Chelicerata</taxon>
        <taxon>Arachnida</taxon>
        <taxon>Araneae</taxon>
        <taxon>Araneomorphae</taxon>
        <taxon>Entelegynae</taxon>
        <taxon>Araneoidea</taxon>
        <taxon>Araneidae</taxon>
        <taxon>Larinioides</taxon>
    </lineage>
</organism>
<reference evidence="3 4" key="1">
    <citation type="submission" date="2024-04" db="EMBL/GenBank/DDBJ databases">
        <authorList>
            <person name="Rising A."/>
            <person name="Reimegard J."/>
            <person name="Sonavane S."/>
            <person name="Akerstrom W."/>
            <person name="Nylinder S."/>
            <person name="Hedman E."/>
            <person name="Kallberg Y."/>
        </authorList>
    </citation>
    <scope>NUCLEOTIDE SEQUENCE [LARGE SCALE GENOMIC DNA]</scope>
</reference>
<dbReference type="GO" id="GO:0045216">
    <property type="term" value="P:cell-cell junction organization"/>
    <property type="evidence" value="ECO:0007669"/>
    <property type="project" value="InterPro"/>
</dbReference>
<feature type="compositionally biased region" description="Polar residues" evidence="1">
    <location>
        <begin position="74"/>
        <end position="83"/>
    </location>
</feature>
<feature type="domain" description="Apical junction molecule ajm1 alpha/beta" evidence="2">
    <location>
        <begin position="158"/>
        <end position="269"/>
    </location>
</feature>
<dbReference type="GO" id="GO:0005886">
    <property type="term" value="C:plasma membrane"/>
    <property type="evidence" value="ECO:0007669"/>
    <property type="project" value="TreeGrafter"/>
</dbReference>
<protein>
    <recommendedName>
        <fullName evidence="2">Apical junction molecule ajm1 alpha/beta domain-containing protein</fullName>
    </recommendedName>
</protein>